<evidence type="ECO:0000256" key="1">
    <source>
        <dbReference type="ARBA" id="ARBA00005023"/>
    </source>
</evidence>
<dbReference type="AlphaFoldDB" id="A0A1Y2H8L1"/>
<dbReference type="PANTHER" id="PTHR42752:SF1">
    <property type="entry name" value="IMIDAZOLONEPROPIONASE-RELATED"/>
    <property type="match status" value="1"/>
</dbReference>
<organism evidence="8 9">
    <name type="scientific">Catenaria anguillulae PL171</name>
    <dbReference type="NCBI Taxonomy" id="765915"/>
    <lineage>
        <taxon>Eukaryota</taxon>
        <taxon>Fungi</taxon>
        <taxon>Fungi incertae sedis</taxon>
        <taxon>Blastocladiomycota</taxon>
        <taxon>Blastocladiomycetes</taxon>
        <taxon>Blastocladiales</taxon>
        <taxon>Catenariaceae</taxon>
        <taxon>Catenaria</taxon>
    </lineage>
</organism>
<dbReference type="UniPathway" id="UPA00379">
    <property type="reaction ID" value="UER00551"/>
</dbReference>
<evidence type="ECO:0000256" key="5">
    <source>
        <dbReference type="ARBA" id="ARBA00022808"/>
    </source>
</evidence>
<dbReference type="InterPro" id="IPR032466">
    <property type="entry name" value="Metal_Hydrolase"/>
</dbReference>
<gene>
    <name evidence="8" type="ORF">BCR44DRAFT_1451424</name>
</gene>
<evidence type="ECO:0000256" key="7">
    <source>
        <dbReference type="ARBA" id="ARBA00023004"/>
    </source>
</evidence>
<dbReference type="GO" id="GO:0050480">
    <property type="term" value="F:imidazolonepropionase activity"/>
    <property type="evidence" value="ECO:0007669"/>
    <property type="project" value="UniProtKB-EC"/>
</dbReference>
<dbReference type="GO" id="GO:0005737">
    <property type="term" value="C:cytoplasm"/>
    <property type="evidence" value="ECO:0007669"/>
    <property type="project" value="InterPro"/>
</dbReference>
<evidence type="ECO:0000313" key="9">
    <source>
        <dbReference type="Proteomes" id="UP000193411"/>
    </source>
</evidence>
<keyword evidence="5" id="KW-0369">Histidine metabolism</keyword>
<sequence>MRYAHPPAMNQDLPAFLASSPAPAPGTAFKTLFSRATHVIPVCARNEPYLVGKAMDHLPSYADASILVGLDGRIVFVGPHDALVSQSWFNASLVHATIDCRGKSLLPGFVDGHTHPVFAGDRVNEFALKLAGATYMDIHKAGGGIGFTVTHTRNASDEQLLADLATRVSRMAKFGTTYAEAKSGYGLDTDTEVKMLRVLTRHNKSSHPVKLSVTYLGGHSVPKTKTLTEYTREILDEQIPAIVRAQEAGDVHVDNIDVFYEKGVFEREETVAVLKRGRELGWAINFHGDELHPMQSGTVGAQVGARAISHLEEVSDEDMTVMAQVPIFATLLPTTAYVLRIAPPPARKLIDAGVPALVAATINSAASLNQEKERGSLEPGKWADVVVVGHEDWRHVVYEMVDPPIAGVYVKGEKVVV</sequence>
<keyword evidence="6" id="KW-0862">Zinc</keyword>
<evidence type="ECO:0000256" key="6">
    <source>
        <dbReference type="ARBA" id="ARBA00022833"/>
    </source>
</evidence>
<dbReference type="PANTHER" id="PTHR42752">
    <property type="entry name" value="IMIDAZOLONEPROPIONASE"/>
    <property type="match status" value="1"/>
</dbReference>
<dbReference type="SUPFAM" id="SSF51338">
    <property type="entry name" value="Composite domain of metallo-dependent hydrolases"/>
    <property type="match status" value="1"/>
</dbReference>
<keyword evidence="7" id="KW-0408">Iron</keyword>
<reference evidence="8 9" key="1">
    <citation type="submission" date="2016-07" db="EMBL/GenBank/DDBJ databases">
        <title>Pervasive Adenine N6-methylation of Active Genes in Fungi.</title>
        <authorList>
            <consortium name="DOE Joint Genome Institute"/>
            <person name="Mondo S.J."/>
            <person name="Dannebaum R.O."/>
            <person name="Kuo R.C."/>
            <person name="Labutti K."/>
            <person name="Haridas S."/>
            <person name="Kuo A."/>
            <person name="Salamov A."/>
            <person name="Ahrendt S.R."/>
            <person name="Lipzen A."/>
            <person name="Sullivan W."/>
            <person name="Andreopoulos W.B."/>
            <person name="Clum A."/>
            <person name="Lindquist E."/>
            <person name="Daum C."/>
            <person name="Ramamoorthy G.K."/>
            <person name="Gryganskyi A."/>
            <person name="Culley D."/>
            <person name="Magnuson J.K."/>
            <person name="James T.Y."/>
            <person name="O'Malley M.A."/>
            <person name="Stajich J.E."/>
            <person name="Spatafora J.W."/>
            <person name="Visel A."/>
            <person name="Grigoriev I.V."/>
        </authorList>
    </citation>
    <scope>NUCLEOTIDE SEQUENCE [LARGE SCALE GENOMIC DNA]</scope>
    <source>
        <strain evidence="8 9">PL171</strain>
    </source>
</reference>
<dbReference type="EC" id="3.5.2.7" evidence="2"/>
<dbReference type="InterPro" id="IPR005920">
    <property type="entry name" value="HutI"/>
</dbReference>
<dbReference type="GO" id="GO:0046872">
    <property type="term" value="F:metal ion binding"/>
    <property type="evidence" value="ECO:0007669"/>
    <property type="project" value="UniProtKB-KW"/>
</dbReference>
<keyword evidence="3" id="KW-0479">Metal-binding</keyword>
<evidence type="ECO:0000313" key="8">
    <source>
        <dbReference type="EMBL" id="ORZ29382.1"/>
    </source>
</evidence>
<proteinExistence type="predicted"/>
<keyword evidence="9" id="KW-1185">Reference proteome</keyword>
<comment type="caution">
    <text evidence="8">The sequence shown here is derived from an EMBL/GenBank/DDBJ whole genome shotgun (WGS) entry which is preliminary data.</text>
</comment>
<evidence type="ECO:0000256" key="3">
    <source>
        <dbReference type="ARBA" id="ARBA00022723"/>
    </source>
</evidence>
<comment type="pathway">
    <text evidence="1">Amino-acid degradation.</text>
</comment>
<dbReference type="InterPro" id="IPR011059">
    <property type="entry name" value="Metal-dep_hydrolase_composite"/>
</dbReference>
<dbReference type="NCBIfam" id="TIGR01224">
    <property type="entry name" value="hutI"/>
    <property type="match status" value="1"/>
</dbReference>
<dbReference type="EMBL" id="MCFL01000205">
    <property type="protein sequence ID" value="ORZ29382.1"/>
    <property type="molecule type" value="Genomic_DNA"/>
</dbReference>
<name>A0A1Y2H8L1_9FUNG</name>
<dbReference type="OrthoDB" id="194468at2759"/>
<dbReference type="GO" id="GO:0019556">
    <property type="term" value="P:L-histidine catabolic process to glutamate and formamide"/>
    <property type="evidence" value="ECO:0007669"/>
    <property type="project" value="UniProtKB-UniPathway"/>
</dbReference>
<keyword evidence="4" id="KW-0378">Hydrolase</keyword>
<protein>
    <recommendedName>
        <fullName evidence="2">imidazolonepropionase</fullName>
        <ecNumber evidence="2">3.5.2.7</ecNumber>
    </recommendedName>
</protein>
<accession>A0A1Y2H8L1</accession>
<evidence type="ECO:0000256" key="4">
    <source>
        <dbReference type="ARBA" id="ARBA00022801"/>
    </source>
</evidence>
<dbReference type="Proteomes" id="UP000193411">
    <property type="component" value="Unassembled WGS sequence"/>
</dbReference>
<dbReference type="Gene3D" id="3.20.20.140">
    <property type="entry name" value="Metal-dependent hydrolases"/>
    <property type="match status" value="1"/>
</dbReference>
<dbReference type="STRING" id="765915.A0A1Y2H8L1"/>
<dbReference type="SUPFAM" id="SSF51556">
    <property type="entry name" value="Metallo-dependent hydrolases"/>
    <property type="match status" value="1"/>
</dbReference>
<evidence type="ECO:0000256" key="2">
    <source>
        <dbReference type="ARBA" id="ARBA00012864"/>
    </source>
</evidence>
<dbReference type="GO" id="GO:0019557">
    <property type="term" value="P:L-histidine catabolic process to glutamate and formate"/>
    <property type="evidence" value="ECO:0007669"/>
    <property type="project" value="UniProtKB-UniPathway"/>
</dbReference>